<feature type="domain" description="AB hydrolase-1" evidence="1">
    <location>
        <begin position="11"/>
        <end position="244"/>
    </location>
</feature>
<protein>
    <submittedName>
        <fullName evidence="2">Alpha beta hydrolase family domain-containing</fullName>
    </submittedName>
</protein>
<organism evidence="2 3">
    <name type="scientific">Trichoderma arundinaceum</name>
    <dbReference type="NCBI Taxonomy" id="490622"/>
    <lineage>
        <taxon>Eukaryota</taxon>
        <taxon>Fungi</taxon>
        <taxon>Dikarya</taxon>
        <taxon>Ascomycota</taxon>
        <taxon>Pezizomycotina</taxon>
        <taxon>Sordariomycetes</taxon>
        <taxon>Hypocreomycetidae</taxon>
        <taxon>Hypocreales</taxon>
        <taxon>Hypocreaceae</taxon>
        <taxon>Trichoderma</taxon>
    </lineage>
</organism>
<name>A0A395NGZ2_TRIAR</name>
<evidence type="ECO:0000313" key="2">
    <source>
        <dbReference type="EMBL" id="RFU75229.1"/>
    </source>
</evidence>
<dbReference type="InterPro" id="IPR052897">
    <property type="entry name" value="Sec-Metab_Biosynth_Hydrolase"/>
</dbReference>
<proteinExistence type="predicted"/>
<dbReference type="GO" id="GO:0016787">
    <property type="term" value="F:hydrolase activity"/>
    <property type="evidence" value="ECO:0007669"/>
    <property type="project" value="UniProtKB-KW"/>
</dbReference>
<dbReference type="STRING" id="490622.A0A395NGZ2"/>
<comment type="caution">
    <text evidence="2">The sequence shown here is derived from an EMBL/GenBank/DDBJ whole genome shotgun (WGS) entry which is preliminary data.</text>
</comment>
<dbReference type="PANTHER" id="PTHR37017">
    <property type="entry name" value="AB HYDROLASE-1 DOMAIN-CONTAINING PROTEIN-RELATED"/>
    <property type="match status" value="1"/>
</dbReference>
<dbReference type="Gene3D" id="3.40.50.1820">
    <property type="entry name" value="alpha/beta hydrolase"/>
    <property type="match status" value="1"/>
</dbReference>
<keyword evidence="2" id="KW-0378">Hydrolase</keyword>
<accession>A0A395NGZ2</accession>
<dbReference type="Proteomes" id="UP000266272">
    <property type="component" value="Unassembled WGS sequence"/>
</dbReference>
<evidence type="ECO:0000259" key="1">
    <source>
        <dbReference type="Pfam" id="PF12697"/>
    </source>
</evidence>
<dbReference type="InterPro" id="IPR000073">
    <property type="entry name" value="AB_hydrolase_1"/>
</dbReference>
<dbReference type="SUPFAM" id="SSF53474">
    <property type="entry name" value="alpha/beta-Hydrolases"/>
    <property type="match status" value="1"/>
</dbReference>
<dbReference type="InterPro" id="IPR029058">
    <property type="entry name" value="AB_hydrolase_fold"/>
</dbReference>
<dbReference type="AlphaFoldDB" id="A0A395NGZ2"/>
<sequence length="258" mass="27688">MAVISSPKPHIFVIPGAWHPASCMDDFLKSLEAAGFSAQAISLRSVGNRDVTVQDDEAQVKAVVTPLIDAGEDIVIVAHSYGGVVGTGVIAGLDKRSRDAQGLKGGILGIIYLASFMPLEGETLYGLAGGKWLPYIVADNAETEGVTYTQGQKEVFYNDCSAEVAERAIASLKGHSVQGVRTSPSVIGWKDMAYNGRRGYIRCLQDNALPIKMQDQLLDRSGVEWVVRTLDASHSPFLSMPDELTGVVAEMTVEFAKN</sequence>
<evidence type="ECO:0000313" key="3">
    <source>
        <dbReference type="Proteomes" id="UP000266272"/>
    </source>
</evidence>
<dbReference type="PANTHER" id="PTHR37017:SF8">
    <property type="entry name" value="AB HYDROLASE-1 DOMAIN-CONTAINING PROTEIN"/>
    <property type="match status" value="1"/>
</dbReference>
<keyword evidence="3" id="KW-1185">Reference proteome</keyword>
<dbReference type="OrthoDB" id="408373at2759"/>
<dbReference type="Pfam" id="PF12697">
    <property type="entry name" value="Abhydrolase_6"/>
    <property type="match status" value="1"/>
</dbReference>
<gene>
    <name evidence="2" type="ORF">TARUN_7033</name>
</gene>
<dbReference type="EMBL" id="PXOA01000458">
    <property type="protein sequence ID" value="RFU75229.1"/>
    <property type="molecule type" value="Genomic_DNA"/>
</dbReference>
<reference evidence="2 3" key="1">
    <citation type="journal article" date="2018" name="PLoS Pathog.">
        <title>Evolution of structural diversity of trichothecenes, a family of toxins produced by plant pathogenic and entomopathogenic fungi.</title>
        <authorList>
            <person name="Proctor R.H."/>
            <person name="McCormick S.P."/>
            <person name="Kim H.S."/>
            <person name="Cardoza R.E."/>
            <person name="Stanley A.M."/>
            <person name="Lindo L."/>
            <person name="Kelly A."/>
            <person name="Brown D.W."/>
            <person name="Lee T."/>
            <person name="Vaughan M.M."/>
            <person name="Alexander N.J."/>
            <person name="Busman M."/>
            <person name="Gutierrez S."/>
        </authorList>
    </citation>
    <scope>NUCLEOTIDE SEQUENCE [LARGE SCALE GENOMIC DNA]</scope>
    <source>
        <strain evidence="2 3">IBT 40837</strain>
    </source>
</reference>